<evidence type="ECO:0000313" key="6">
    <source>
        <dbReference type="Proteomes" id="UP000294850"/>
    </source>
</evidence>
<keyword evidence="6" id="KW-1185">Reference proteome</keyword>
<dbReference type="PANTHER" id="PTHR44227">
    <property type="match status" value="1"/>
</dbReference>
<dbReference type="EMBL" id="SMFL01000023">
    <property type="protein sequence ID" value="TDE08840.1"/>
    <property type="molecule type" value="Genomic_DNA"/>
</dbReference>
<dbReference type="Gene3D" id="1.25.40.10">
    <property type="entry name" value="Tetratricopeptide repeat domain"/>
    <property type="match status" value="2"/>
</dbReference>
<sequence length="887" mass="99234">MKELFFWKVWSPSERRTTVAALIILFLSILFFVFKSLDPLANVIRWNVLSEVAEISTVIDFLRIDQWQYGVTVPSQLVTENFIASVMETDILTVQIFWFFALIGLSFLLAALTTLSRFWYLAGMIIFILLLAFARPEALGVFGEGSRTLFLLTVIFYGGLSYYFHAFRPDLGVSIRITGMLGVSAVLAILVSVASPLPFPALAAISYSLPFWLLLTVLFLLVVSTEIMALLVWISTTGSGKTGKSGLVNFLVISILYLLLLTLIYLRNTKQIDWNLTLIGPAYLALTAAIIGLWGFRKRADSTGGLIPFRTTGFWLYLGLFMIAIAFAAFVSGSANDPLMEVLEDVVVQGQLGMSLLFLFYILVNFYPLFKQGLAVHKVLYKPLRFGLTQTRLFGFAAVIILFSMQRLLPLNQGIAGYFNGLGDLYSKTGEFTLAEQYYKLALQQEFQNHKSNYALASLALKQGDNNAAAYYFRQSLLKQPSAQAYAGLGSILVQENLFFDAVASLQEGIRAFPESGELLNNLGMLYAKTNVADSAYYYLERAEKATKREEVPATNLLAILAKSADSRLLDSLASKIEEKSYISWQANWLAVQNLRQNFSKRDFQSTVIPADSLLSVSAFAYLQNYTTNQARQDSLPATFLPKLAAKNPLLSQDLSFASLYPEFYSGNKLRAIDILSAWSEEDGDKKQQYRKVLGNWFLQLGLYEQAIQQLSLVDGIEGTLGTAVANALSDKQAVAVILLEKIQGKESAAAIDQLKKTLFSGIKPKMKSDSLLAITIKSPSDKNFDQAVRDNPFDAKIVAGASEWYRRKKQTKKAYDMVLTALRFNEYAPELWEQYTFLSLEQGLTEQAANGEAKVKQYALPAGYQQFMNRYQPMRALIEKQRAEFQ</sequence>
<feature type="transmembrane region" description="Helical" evidence="4">
    <location>
        <begin position="148"/>
        <end position="165"/>
    </location>
</feature>
<dbReference type="GO" id="GO:0035269">
    <property type="term" value="P:protein O-linked glycosylation via mannose"/>
    <property type="evidence" value="ECO:0007669"/>
    <property type="project" value="TreeGrafter"/>
</dbReference>
<feature type="transmembrane region" description="Helical" evidence="4">
    <location>
        <begin position="177"/>
        <end position="199"/>
    </location>
</feature>
<feature type="transmembrane region" description="Helical" evidence="4">
    <location>
        <begin position="211"/>
        <end position="234"/>
    </location>
</feature>
<keyword evidence="1" id="KW-0677">Repeat</keyword>
<name>A0A4R5DA58_9BACT</name>
<dbReference type="OrthoDB" id="973593at2"/>
<dbReference type="GO" id="GO:0000030">
    <property type="term" value="F:mannosyltransferase activity"/>
    <property type="evidence" value="ECO:0007669"/>
    <property type="project" value="TreeGrafter"/>
</dbReference>
<keyword evidence="2 3" id="KW-0802">TPR repeat</keyword>
<feature type="transmembrane region" description="Helical" evidence="4">
    <location>
        <begin position="91"/>
        <end position="111"/>
    </location>
</feature>
<gene>
    <name evidence="5" type="ORF">E0F88_31840</name>
</gene>
<comment type="caution">
    <text evidence="5">The sequence shown here is derived from an EMBL/GenBank/DDBJ whole genome shotgun (WGS) entry which is preliminary data.</text>
</comment>
<dbReference type="Proteomes" id="UP000294850">
    <property type="component" value="Unassembled WGS sequence"/>
</dbReference>
<feature type="transmembrane region" description="Helical" evidence="4">
    <location>
        <begin position="20"/>
        <end position="37"/>
    </location>
</feature>
<dbReference type="Pfam" id="PF13181">
    <property type="entry name" value="TPR_8"/>
    <property type="match status" value="1"/>
</dbReference>
<evidence type="ECO:0000256" key="1">
    <source>
        <dbReference type="ARBA" id="ARBA00022737"/>
    </source>
</evidence>
<feature type="transmembrane region" description="Helical" evidence="4">
    <location>
        <begin position="352"/>
        <end position="370"/>
    </location>
</feature>
<keyword evidence="4" id="KW-0812">Transmembrane</keyword>
<evidence type="ECO:0000256" key="4">
    <source>
        <dbReference type="SAM" id="Phobius"/>
    </source>
</evidence>
<dbReference type="AlphaFoldDB" id="A0A4R5DA58"/>
<evidence type="ECO:0000256" key="3">
    <source>
        <dbReference type="PROSITE-ProRule" id="PRU00339"/>
    </source>
</evidence>
<feature type="transmembrane region" description="Helical" evidence="4">
    <location>
        <begin position="272"/>
        <end position="294"/>
    </location>
</feature>
<evidence type="ECO:0000313" key="5">
    <source>
        <dbReference type="EMBL" id="TDE08840.1"/>
    </source>
</evidence>
<dbReference type="InterPro" id="IPR052346">
    <property type="entry name" value="O-mannosyl-transferase_TMTC"/>
</dbReference>
<reference evidence="5 6" key="1">
    <citation type="submission" date="2019-03" db="EMBL/GenBank/DDBJ databases">
        <title>Dyadobacter AR-3-6 sp. nov., isolated from arctic soil.</title>
        <authorList>
            <person name="Chaudhary D.K."/>
        </authorList>
    </citation>
    <scope>NUCLEOTIDE SEQUENCE [LARGE SCALE GENOMIC DNA]</scope>
    <source>
        <strain evidence="5 6">AR-3-6</strain>
    </source>
</reference>
<organism evidence="5 6">
    <name type="scientific">Dyadobacter psychrotolerans</name>
    <dbReference type="NCBI Taxonomy" id="2541721"/>
    <lineage>
        <taxon>Bacteria</taxon>
        <taxon>Pseudomonadati</taxon>
        <taxon>Bacteroidota</taxon>
        <taxon>Cytophagia</taxon>
        <taxon>Cytophagales</taxon>
        <taxon>Spirosomataceae</taxon>
        <taxon>Dyadobacter</taxon>
    </lineage>
</organism>
<dbReference type="PANTHER" id="PTHR44227:SF3">
    <property type="entry name" value="PROTEIN O-MANNOSYL-TRANSFERASE TMTC4"/>
    <property type="match status" value="1"/>
</dbReference>
<dbReference type="PROSITE" id="PS50005">
    <property type="entry name" value="TPR"/>
    <property type="match status" value="1"/>
</dbReference>
<dbReference type="GO" id="GO:0030968">
    <property type="term" value="P:endoplasmic reticulum unfolded protein response"/>
    <property type="evidence" value="ECO:0007669"/>
    <property type="project" value="TreeGrafter"/>
</dbReference>
<feature type="transmembrane region" description="Helical" evidence="4">
    <location>
        <begin position="391"/>
        <end position="409"/>
    </location>
</feature>
<accession>A0A4R5DA58</accession>
<feature type="transmembrane region" description="Helical" evidence="4">
    <location>
        <begin position="118"/>
        <end position="136"/>
    </location>
</feature>
<feature type="repeat" description="TPR" evidence="3">
    <location>
        <begin position="416"/>
        <end position="449"/>
    </location>
</feature>
<proteinExistence type="predicted"/>
<feature type="transmembrane region" description="Helical" evidence="4">
    <location>
        <begin position="314"/>
        <end position="332"/>
    </location>
</feature>
<keyword evidence="4" id="KW-1133">Transmembrane helix</keyword>
<dbReference type="RefSeq" id="WP_131962553.1">
    <property type="nucleotide sequence ID" value="NZ_SMFL01000023.1"/>
</dbReference>
<dbReference type="InterPro" id="IPR019734">
    <property type="entry name" value="TPR_rpt"/>
</dbReference>
<feature type="transmembrane region" description="Helical" evidence="4">
    <location>
        <begin position="246"/>
        <end position="266"/>
    </location>
</feature>
<dbReference type="SUPFAM" id="SSF48452">
    <property type="entry name" value="TPR-like"/>
    <property type="match status" value="2"/>
</dbReference>
<dbReference type="InterPro" id="IPR011990">
    <property type="entry name" value="TPR-like_helical_dom_sf"/>
</dbReference>
<protein>
    <submittedName>
        <fullName evidence="5">Uncharacterized protein</fullName>
    </submittedName>
</protein>
<dbReference type="SMART" id="SM00028">
    <property type="entry name" value="TPR"/>
    <property type="match status" value="3"/>
</dbReference>
<keyword evidence="4" id="KW-0472">Membrane</keyword>
<evidence type="ECO:0000256" key="2">
    <source>
        <dbReference type="ARBA" id="ARBA00022803"/>
    </source>
</evidence>